<sequence length="97" mass="11042">MKLITMALVCLLLAGMWLPDVDSKSMHVSSSNCCFIFVKKKISQQKIQCYRDTSSTCSYKDGVIFKMKGGRKSCVLKTDSWVKDYLKSMKRCPSKEV</sequence>
<dbReference type="GO" id="GO:0006954">
    <property type="term" value="P:inflammatory response"/>
    <property type="evidence" value="ECO:0007669"/>
    <property type="project" value="TreeGrafter"/>
</dbReference>
<organism evidence="9 10">
    <name type="scientific">Diceros bicornis minor</name>
    <name type="common">South-central black rhinoceros</name>
    <dbReference type="NCBI Taxonomy" id="77932"/>
    <lineage>
        <taxon>Eukaryota</taxon>
        <taxon>Metazoa</taxon>
        <taxon>Chordata</taxon>
        <taxon>Craniata</taxon>
        <taxon>Vertebrata</taxon>
        <taxon>Euteleostomi</taxon>
        <taxon>Mammalia</taxon>
        <taxon>Eutheria</taxon>
        <taxon>Laurasiatheria</taxon>
        <taxon>Perissodactyla</taxon>
        <taxon>Rhinocerotidae</taxon>
        <taxon>Diceros</taxon>
    </lineage>
</organism>
<keyword evidence="2 7" id="KW-0145">Chemotaxis</keyword>
<proteinExistence type="inferred from homology"/>
<dbReference type="SUPFAM" id="SSF54117">
    <property type="entry name" value="Interleukin 8-like chemokines"/>
    <property type="match status" value="1"/>
</dbReference>
<dbReference type="GO" id="GO:0030335">
    <property type="term" value="P:positive regulation of cell migration"/>
    <property type="evidence" value="ECO:0007669"/>
    <property type="project" value="TreeGrafter"/>
</dbReference>
<dbReference type="InterPro" id="IPR001811">
    <property type="entry name" value="Chemokine_IL8-like_dom"/>
</dbReference>
<dbReference type="OrthoDB" id="9447832at2759"/>
<name>A0A7J7EJW1_DICBM</name>
<dbReference type="SMART" id="SM00199">
    <property type="entry name" value="SCY"/>
    <property type="match status" value="1"/>
</dbReference>
<accession>A0A7J7EJW1</accession>
<dbReference type="FunFam" id="2.40.50.40:FF:000033">
    <property type="entry name" value="C-C motif chemokine 1"/>
    <property type="match status" value="1"/>
</dbReference>
<dbReference type="PANTHER" id="PTHR12015">
    <property type="entry name" value="SMALL INDUCIBLE CYTOKINE A"/>
    <property type="match status" value="1"/>
</dbReference>
<feature type="chain" id="PRO_5029942919" description="C-C motif chemokine" evidence="7">
    <location>
        <begin position="24"/>
        <end position="97"/>
    </location>
</feature>
<reference evidence="9 10" key="1">
    <citation type="journal article" date="2020" name="Mol. Biol. Evol.">
        <title>Interspecific Gene Flow and the Evolution of Specialization in Black and White Rhinoceros.</title>
        <authorList>
            <person name="Moodley Y."/>
            <person name="Westbury M.V."/>
            <person name="Russo I.M."/>
            <person name="Gopalakrishnan S."/>
            <person name="Rakotoarivelo A."/>
            <person name="Olsen R.A."/>
            <person name="Prost S."/>
            <person name="Tunstall T."/>
            <person name="Ryder O.A."/>
            <person name="Dalen L."/>
            <person name="Bruford M.W."/>
        </authorList>
    </citation>
    <scope>NUCLEOTIDE SEQUENCE [LARGE SCALE GENOMIC DNA]</scope>
    <source>
        <strain evidence="9">SBR-YM</strain>
        <tissue evidence="9">Skin</tissue>
    </source>
</reference>
<dbReference type="AlphaFoldDB" id="A0A7J7EJW1"/>
<evidence type="ECO:0000256" key="1">
    <source>
        <dbReference type="ARBA" id="ARBA00010868"/>
    </source>
</evidence>
<protein>
    <recommendedName>
        <fullName evidence="7">C-C motif chemokine</fullName>
    </recommendedName>
</protein>
<dbReference type="GO" id="GO:0061844">
    <property type="term" value="P:antimicrobial humoral immune response mediated by antimicrobial peptide"/>
    <property type="evidence" value="ECO:0007669"/>
    <property type="project" value="TreeGrafter"/>
</dbReference>
<dbReference type="Pfam" id="PF00048">
    <property type="entry name" value="IL8"/>
    <property type="match status" value="1"/>
</dbReference>
<evidence type="ECO:0000256" key="2">
    <source>
        <dbReference type="ARBA" id="ARBA00022500"/>
    </source>
</evidence>
<keyword evidence="6" id="KW-0325">Glycoprotein</keyword>
<evidence type="ECO:0000256" key="3">
    <source>
        <dbReference type="ARBA" id="ARBA00022514"/>
    </source>
</evidence>
<dbReference type="InterPro" id="IPR039809">
    <property type="entry name" value="Chemokine_b/g/d"/>
</dbReference>
<gene>
    <name evidence="9" type="ORF">HPG69_003166</name>
</gene>
<evidence type="ECO:0000313" key="9">
    <source>
        <dbReference type="EMBL" id="KAF5916092.1"/>
    </source>
</evidence>
<evidence type="ECO:0000256" key="6">
    <source>
        <dbReference type="ARBA" id="ARBA00023180"/>
    </source>
</evidence>
<dbReference type="PROSITE" id="PS00472">
    <property type="entry name" value="SMALL_CYTOKINES_CC"/>
    <property type="match status" value="1"/>
</dbReference>
<dbReference type="GO" id="GO:0048245">
    <property type="term" value="P:eosinophil chemotaxis"/>
    <property type="evidence" value="ECO:0007669"/>
    <property type="project" value="TreeGrafter"/>
</dbReference>
<dbReference type="Proteomes" id="UP000551758">
    <property type="component" value="Unassembled WGS sequence"/>
</dbReference>
<evidence type="ECO:0000313" key="10">
    <source>
        <dbReference type="Proteomes" id="UP000551758"/>
    </source>
</evidence>
<keyword evidence="7" id="KW-0964">Secreted</keyword>
<dbReference type="CDD" id="cd00272">
    <property type="entry name" value="Chemokine_CC"/>
    <property type="match status" value="1"/>
</dbReference>
<comment type="caution">
    <text evidence="9">The sequence shown here is derived from an EMBL/GenBank/DDBJ whole genome shotgun (WGS) entry which is preliminary data.</text>
</comment>
<evidence type="ECO:0000256" key="7">
    <source>
        <dbReference type="RuleBase" id="RU361150"/>
    </source>
</evidence>
<dbReference type="EMBL" id="JACDTQ010002743">
    <property type="protein sequence ID" value="KAF5916092.1"/>
    <property type="molecule type" value="Genomic_DNA"/>
</dbReference>
<comment type="subcellular location">
    <subcellularLocation>
        <location evidence="7">Secreted</location>
    </subcellularLocation>
</comment>
<dbReference type="GO" id="GO:0070098">
    <property type="term" value="P:chemokine-mediated signaling pathway"/>
    <property type="evidence" value="ECO:0007669"/>
    <property type="project" value="TreeGrafter"/>
</dbReference>
<evidence type="ECO:0000256" key="4">
    <source>
        <dbReference type="ARBA" id="ARBA00022729"/>
    </source>
</evidence>
<dbReference type="InterPro" id="IPR000827">
    <property type="entry name" value="Chemokine_CC_CS"/>
</dbReference>
<dbReference type="GO" id="GO:0005615">
    <property type="term" value="C:extracellular space"/>
    <property type="evidence" value="ECO:0007669"/>
    <property type="project" value="UniProtKB-KW"/>
</dbReference>
<keyword evidence="4 7" id="KW-0732">Signal</keyword>
<dbReference type="GO" id="GO:0048020">
    <property type="term" value="F:CCR chemokine receptor binding"/>
    <property type="evidence" value="ECO:0007669"/>
    <property type="project" value="TreeGrafter"/>
</dbReference>
<comment type="similarity">
    <text evidence="1 7">Belongs to the intercrine beta (chemokine CC) family.</text>
</comment>
<keyword evidence="10" id="KW-1185">Reference proteome</keyword>
<dbReference type="GO" id="GO:0008009">
    <property type="term" value="F:chemokine activity"/>
    <property type="evidence" value="ECO:0007669"/>
    <property type="project" value="InterPro"/>
</dbReference>
<evidence type="ECO:0000259" key="8">
    <source>
        <dbReference type="SMART" id="SM00199"/>
    </source>
</evidence>
<dbReference type="PANTHER" id="PTHR12015:SF5">
    <property type="entry name" value="C-C MOTIF CHEMOKINE 1"/>
    <property type="match status" value="1"/>
</dbReference>
<feature type="domain" description="Chemokine interleukin-8-like" evidence="8">
    <location>
        <begin position="30"/>
        <end position="89"/>
    </location>
</feature>
<feature type="signal peptide" evidence="7">
    <location>
        <begin position="1"/>
        <end position="23"/>
    </location>
</feature>
<dbReference type="Gene3D" id="2.40.50.40">
    <property type="match status" value="1"/>
</dbReference>
<dbReference type="InterPro" id="IPR036048">
    <property type="entry name" value="Interleukin_8-like_sf"/>
</dbReference>
<keyword evidence="3 7" id="KW-0202">Cytokine</keyword>
<keyword evidence="5" id="KW-1015">Disulfide bond</keyword>
<evidence type="ECO:0000256" key="5">
    <source>
        <dbReference type="ARBA" id="ARBA00023157"/>
    </source>
</evidence>